<dbReference type="Proteomes" id="UP000242381">
    <property type="component" value="Unassembled WGS sequence"/>
</dbReference>
<sequence>IVDSIVKYIPQYQACIQSLKDHGYTALGYARKSPSAEGKNRLLVEKVFVSLWRSAGDPFASRDLTGKGVLIKNLETFNWLSLLLFPSQDR</sequence>
<proteinExistence type="predicted"/>
<organism evidence="1 2">
    <name type="scientific">Rhizopus microsporus</name>
    <dbReference type="NCBI Taxonomy" id="58291"/>
    <lineage>
        <taxon>Eukaryota</taxon>
        <taxon>Fungi</taxon>
        <taxon>Fungi incertae sedis</taxon>
        <taxon>Mucoromycota</taxon>
        <taxon>Mucoromycotina</taxon>
        <taxon>Mucoromycetes</taxon>
        <taxon>Mucorales</taxon>
        <taxon>Mucorineae</taxon>
        <taxon>Rhizopodaceae</taxon>
        <taxon>Rhizopus</taxon>
    </lineage>
</organism>
<accession>A0A1X0RV83</accession>
<dbReference type="AlphaFoldDB" id="A0A1X0RV83"/>
<reference evidence="1 2" key="1">
    <citation type="journal article" date="2016" name="Proc. Natl. Acad. Sci. U.S.A.">
        <title>Lipid metabolic changes in an early divergent fungus govern the establishment of a mutualistic symbiosis with endobacteria.</title>
        <authorList>
            <person name="Lastovetsky O.A."/>
            <person name="Gaspar M.L."/>
            <person name="Mondo S.J."/>
            <person name="LaButti K.M."/>
            <person name="Sandor L."/>
            <person name="Grigoriev I.V."/>
            <person name="Henry S.A."/>
            <person name="Pawlowska T.E."/>
        </authorList>
    </citation>
    <scope>NUCLEOTIDE SEQUENCE [LARGE SCALE GENOMIC DNA]</scope>
    <source>
        <strain evidence="1 2">ATCC 11559</strain>
    </source>
</reference>
<protein>
    <submittedName>
        <fullName evidence="1">Uncharacterized protein</fullName>
    </submittedName>
</protein>
<evidence type="ECO:0000313" key="1">
    <source>
        <dbReference type="EMBL" id="ORE15894.1"/>
    </source>
</evidence>
<dbReference type="EMBL" id="KV921405">
    <property type="protein sequence ID" value="ORE15894.1"/>
    <property type="molecule type" value="Genomic_DNA"/>
</dbReference>
<evidence type="ECO:0000313" key="2">
    <source>
        <dbReference type="Proteomes" id="UP000242381"/>
    </source>
</evidence>
<name>A0A1X0RV83_RHIZD</name>
<feature type="non-terminal residue" evidence="1">
    <location>
        <position position="1"/>
    </location>
</feature>
<gene>
    <name evidence="1" type="ORF">BCV71DRAFT_184445</name>
</gene>